<proteinExistence type="predicted"/>
<evidence type="ECO:0000313" key="3">
    <source>
        <dbReference type="Proteomes" id="UP001230466"/>
    </source>
</evidence>
<keyword evidence="1" id="KW-1133">Transmembrane helix</keyword>
<accession>A0AAW8CQ44</accession>
<dbReference type="Pfam" id="PF10805">
    <property type="entry name" value="DUF2730"/>
    <property type="match status" value="1"/>
</dbReference>
<protein>
    <submittedName>
        <fullName evidence="2">DUF2730 family protein</fullName>
    </submittedName>
</protein>
<name>A0AAW8CQ44_9PAST</name>
<keyword evidence="1" id="KW-0472">Membrane</keyword>
<feature type="transmembrane region" description="Helical" evidence="1">
    <location>
        <begin position="12"/>
        <end position="30"/>
    </location>
</feature>
<dbReference type="Proteomes" id="UP001230466">
    <property type="component" value="Unassembled WGS sequence"/>
</dbReference>
<evidence type="ECO:0000313" key="2">
    <source>
        <dbReference type="EMBL" id="MDP8187293.1"/>
    </source>
</evidence>
<dbReference type="EMBL" id="JASAYJ010000010">
    <property type="protein sequence ID" value="MDP8187293.1"/>
    <property type="molecule type" value="Genomic_DNA"/>
</dbReference>
<sequence>MIEFIHWIKEYWFFSLSVFGVLGTFIWLKLDSRYAKKRRH</sequence>
<dbReference type="AlphaFoldDB" id="A0AAW8CQ44"/>
<reference evidence="2" key="1">
    <citation type="journal article" date="2023" name="Front. Microbiol.">
        <title>Phylogeography and host specificity of Pasteurellaceae pathogenic to sea-farmed fish in the north-east Atlantic.</title>
        <authorList>
            <person name="Gulla S."/>
            <person name="Colquhoun D.J."/>
            <person name="Olsen A.B."/>
            <person name="Spilsberg B."/>
            <person name="Lagesen K."/>
            <person name="Aakesson C.P."/>
            <person name="Strom S."/>
            <person name="Manji F."/>
            <person name="Birkbeck T.H."/>
            <person name="Nilsen H.K."/>
        </authorList>
    </citation>
    <scope>NUCLEOTIDE SEQUENCE</scope>
    <source>
        <strain evidence="2">VIB1234</strain>
    </source>
</reference>
<dbReference type="InterPro" id="IPR020269">
    <property type="entry name" value="Phage_Mu_Releasin"/>
</dbReference>
<dbReference type="RefSeq" id="WP_229577244.1">
    <property type="nucleotide sequence ID" value="NZ_JAGRQI010000010.1"/>
</dbReference>
<evidence type="ECO:0000256" key="1">
    <source>
        <dbReference type="SAM" id="Phobius"/>
    </source>
</evidence>
<gene>
    <name evidence="2" type="ORF">QJU78_05840</name>
</gene>
<organism evidence="2 3">
    <name type="scientific">Pasteurella atlantica</name>
    <dbReference type="NCBI Taxonomy" id="2827233"/>
    <lineage>
        <taxon>Bacteria</taxon>
        <taxon>Pseudomonadati</taxon>
        <taxon>Pseudomonadota</taxon>
        <taxon>Gammaproteobacteria</taxon>
        <taxon>Pasteurellales</taxon>
        <taxon>Pasteurellaceae</taxon>
        <taxon>Pasteurella</taxon>
    </lineage>
</organism>
<comment type="caution">
    <text evidence="2">The sequence shown here is derived from an EMBL/GenBank/DDBJ whole genome shotgun (WGS) entry which is preliminary data.</text>
</comment>
<keyword evidence="1" id="KW-0812">Transmembrane</keyword>